<accession>A0A9Y4JIP2</accession>
<dbReference type="GeneID" id="103353602"/>
<dbReference type="GO" id="GO:0016020">
    <property type="term" value="C:membrane"/>
    <property type="evidence" value="ECO:0007669"/>
    <property type="project" value="UniProtKB-SubCell"/>
</dbReference>
<feature type="domain" description="G-protein coupled receptors family 1 profile" evidence="7">
    <location>
        <begin position="1"/>
        <end position="79"/>
    </location>
</feature>
<dbReference type="InterPro" id="IPR052921">
    <property type="entry name" value="GPCR1_Superfamily_Member"/>
</dbReference>
<feature type="transmembrane region" description="Helical" evidence="6">
    <location>
        <begin position="63"/>
        <end position="81"/>
    </location>
</feature>
<dbReference type="InterPro" id="IPR017452">
    <property type="entry name" value="GPCR_Rhodpsn_7TM"/>
</dbReference>
<reference evidence="9" key="1">
    <citation type="submission" date="2025-08" db="UniProtKB">
        <authorList>
            <consortium name="RefSeq"/>
        </authorList>
    </citation>
    <scope>IDENTIFICATION</scope>
</reference>
<feature type="transmembrane region" description="Helical" evidence="6">
    <location>
        <begin position="28"/>
        <end position="48"/>
    </location>
</feature>
<evidence type="ECO:0000256" key="6">
    <source>
        <dbReference type="SAM" id="Phobius"/>
    </source>
</evidence>
<evidence type="ECO:0000259" key="7">
    <source>
        <dbReference type="PROSITE" id="PS50262"/>
    </source>
</evidence>
<dbReference type="AlphaFoldDB" id="A0A9Y4JIP2"/>
<evidence type="ECO:0000256" key="3">
    <source>
        <dbReference type="ARBA" id="ARBA00022989"/>
    </source>
</evidence>
<keyword evidence="8" id="KW-1185">Reference proteome</keyword>
<keyword evidence="3 6" id="KW-1133">Transmembrane helix</keyword>
<dbReference type="Gene3D" id="1.20.1070.10">
    <property type="entry name" value="Rhodopsin 7-helix transmembrane proteins"/>
    <property type="match status" value="1"/>
</dbReference>
<dbReference type="Pfam" id="PF13853">
    <property type="entry name" value="7tm_4"/>
    <property type="match status" value="1"/>
</dbReference>
<dbReference type="GO" id="GO:0005549">
    <property type="term" value="F:odorant binding"/>
    <property type="evidence" value="ECO:0007669"/>
    <property type="project" value="TreeGrafter"/>
</dbReference>
<dbReference type="Proteomes" id="UP000694891">
    <property type="component" value="Unplaced"/>
</dbReference>
<dbReference type="GO" id="GO:0007186">
    <property type="term" value="P:G protein-coupled receptor signaling pathway"/>
    <property type="evidence" value="ECO:0007669"/>
    <property type="project" value="InterPro"/>
</dbReference>
<dbReference type="RefSeq" id="XP_008274878.1">
    <property type="nucleotide sequence ID" value="XM_008276656.1"/>
</dbReference>
<evidence type="ECO:0000256" key="1">
    <source>
        <dbReference type="ARBA" id="ARBA00004141"/>
    </source>
</evidence>
<comment type="subcellular location">
    <subcellularLocation>
        <location evidence="1">Membrane</location>
        <topology evidence="1">Multi-pass membrane protein</topology>
    </subcellularLocation>
</comment>
<dbReference type="PANTHER" id="PTHR26451:SF876">
    <property type="entry name" value="OLFACTORY RECEPTOR 10K2"/>
    <property type="match status" value="1"/>
</dbReference>
<name>A0A9Y4JIP2_9TELE</name>
<gene>
    <name evidence="9" type="primary">LOC103353602</name>
</gene>
<protein>
    <submittedName>
        <fullName evidence="9">Olfactory receptor 1030-like</fullName>
    </submittedName>
</protein>
<keyword evidence="5" id="KW-0807">Transducer</keyword>
<evidence type="ECO:0000256" key="2">
    <source>
        <dbReference type="ARBA" id="ARBA00022692"/>
    </source>
</evidence>
<dbReference type="SUPFAM" id="SSF81321">
    <property type="entry name" value="Family A G protein-coupled receptor-like"/>
    <property type="match status" value="1"/>
</dbReference>
<keyword evidence="2 6" id="KW-0812">Transmembrane</keyword>
<proteinExistence type="predicted"/>
<sequence length="129" mass="14632">FILLSYFAIIYYVKLSSNEDKKKMGSTCLSHLIVVVCYYGPLFVRIVLTRMGVVLTVEERHNITIGAILGPSLVNPFVYCLRTKEMKYGVLRLISRSQAVGWRTEEMRRRSEGKDAAAVALTLKSAREI</sequence>
<evidence type="ECO:0000313" key="9">
    <source>
        <dbReference type="RefSeq" id="XP_008274878.1"/>
    </source>
</evidence>
<dbReference type="PANTHER" id="PTHR26451">
    <property type="entry name" value="G_PROTEIN_RECEP_F1_2 DOMAIN-CONTAINING PROTEIN"/>
    <property type="match status" value="1"/>
</dbReference>
<evidence type="ECO:0000313" key="8">
    <source>
        <dbReference type="Proteomes" id="UP000694891"/>
    </source>
</evidence>
<organism evidence="8 9">
    <name type="scientific">Stegastes partitus</name>
    <name type="common">bicolor damselfish</name>
    <dbReference type="NCBI Taxonomy" id="144197"/>
    <lineage>
        <taxon>Eukaryota</taxon>
        <taxon>Metazoa</taxon>
        <taxon>Chordata</taxon>
        <taxon>Craniata</taxon>
        <taxon>Vertebrata</taxon>
        <taxon>Euteleostomi</taxon>
        <taxon>Actinopterygii</taxon>
        <taxon>Neopterygii</taxon>
        <taxon>Teleostei</taxon>
        <taxon>Neoteleostei</taxon>
        <taxon>Acanthomorphata</taxon>
        <taxon>Ovalentaria</taxon>
        <taxon>Pomacentridae</taxon>
        <taxon>Stegastes</taxon>
    </lineage>
</organism>
<dbReference type="PROSITE" id="PS50262">
    <property type="entry name" value="G_PROTEIN_RECEP_F1_2"/>
    <property type="match status" value="1"/>
</dbReference>
<dbReference type="InterPro" id="IPR000725">
    <property type="entry name" value="Olfact_rcpt"/>
</dbReference>
<keyword evidence="4 6" id="KW-0472">Membrane</keyword>
<feature type="non-terminal residue" evidence="9">
    <location>
        <position position="1"/>
    </location>
</feature>
<evidence type="ECO:0000256" key="4">
    <source>
        <dbReference type="ARBA" id="ARBA00023136"/>
    </source>
</evidence>
<dbReference type="GO" id="GO:0004984">
    <property type="term" value="F:olfactory receptor activity"/>
    <property type="evidence" value="ECO:0007669"/>
    <property type="project" value="InterPro"/>
</dbReference>
<evidence type="ECO:0000256" key="5">
    <source>
        <dbReference type="ARBA" id="ARBA00023224"/>
    </source>
</evidence>